<dbReference type="Pfam" id="PF23892">
    <property type="entry name" value="Ig_CycH"/>
    <property type="match status" value="1"/>
</dbReference>
<feature type="transmembrane region" description="Helical" evidence="4">
    <location>
        <begin position="6"/>
        <end position="22"/>
    </location>
</feature>
<dbReference type="EMBL" id="FPHS01000043">
    <property type="protein sequence ID" value="SFV78836.1"/>
    <property type="molecule type" value="Genomic_DNA"/>
</dbReference>
<gene>
    <name evidence="7" type="ORF">MNB_SUP05-11-481</name>
    <name evidence="8" type="ORF">MNB_SUP05-6-430</name>
</gene>
<dbReference type="InterPro" id="IPR056413">
    <property type="entry name" value="TPR_CcmH_CycH"/>
</dbReference>
<dbReference type="GO" id="GO:0030313">
    <property type="term" value="C:cell envelope"/>
    <property type="evidence" value="ECO:0007669"/>
    <property type="project" value="UniProtKB-SubCell"/>
</dbReference>
<feature type="domain" description="Cytochrome c-type biogenesis protein H TPR" evidence="6">
    <location>
        <begin position="135"/>
        <end position="259"/>
    </location>
</feature>
<dbReference type="InterPro" id="IPR051263">
    <property type="entry name" value="C-type_cytochrome_biogenesis"/>
</dbReference>
<evidence type="ECO:0000259" key="6">
    <source>
        <dbReference type="Pfam" id="PF23914"/>
    </source>
</evidence>
<dbReference type="GO" id="GO:0016829">
    <property type="term" value="F:lyase activity"/>
    <property type="evidence" value="ECO:0007669"/>
    <property type="project" value="UniProtKB-KW"/>
</dbReference>
<evidence type="ECO:0000256" key="4">
    <source>
        <dbReference type="SAM" id="Phobius"/>
    </source>
</evidence>
<dbReference type="Gene3D" id="1.25.40.10">
    <property type="entry name" value="Tetratricopeptide repeat domain"/>
    <property type="match status" value="1"/>
</dbReference>
<dbReference type="PANTHER" id="PTHR47870">
    <property type="entry name" value="CYTOCHROME C-TYPE BIOGENESIS PROTEIN CCMH"/>
    <property type="match status" value="1"/>
</dbReference>
<dbReference type="InterPro" id="IPR017560">
    <property type="entry name" value="Cyt_c_biogenesis_CcmI"/>
</dbReference>
<dbReference type="SUPFAM" id="SSF48452">
    <property type="entry name" value="TPR-like"/>
    <property type="match status" value="1"/>
</dbReference>
<organism evidence="8">
    <name type="scientific">hydrothermal vent metagenome</name>
    <dbReference type="NCBI Taxonomy" id="652676"/>
    <lineage>
        <taxon>unclassified sequences</taxon>
        <taxon>metagenomes</taxon>
        <taxon>ecological metagenomes</taxon>
    </lineage>
</organism>
<dbReference type="EMBL" id="FPHV01000048">
    <property type="protein sequence ID" value="SFV81138.1"/>
    <property type="molecule type" value="Genomic_DNA"/>
</dbReference>
<evidence type="ECO:0000256" key="1">
    <source>
        <dbReference type="ARBA" id="ARBA00004196"/>
    </source>
</evidence>
<dbReference type="InterPro" id="IPR019734">
    <property type="entry name" value="TPR_rpt"/>
</dbReference>
<keyword evidence="2" id="KW-0677">Repeat</keyword>
<keyword evidence="4" id="KW-0472">Membrane</keyword>
<name>A0A1W1DIH7_9ZZZZ</name>
<dbReference type="PROSITE" id="PS50005">
    <property type="entry name" value="TPR"/>
    <property type="match status" value="2"/>
</dbReference>
<comment type="subcellular location">
    <subcellularLocation>
        <location evidence="1">Cell envelope</location>
    </subcellularLocation>
</comment>
<protein>
    <submittedName>
        <fullName evidence="8">Cytochrome c heme lyase subunit CcmH</fullName>
    </submittedName>
</protein>
<feature type="transmembrane region" description="Helical" evidence="4">
    <location>
        <begin position="93"/>
        <end position="114"/>
    </location>
</feature>
<evidence type="ECO:0000313" key="8">
    <source>
        <dbReference type="EMBL" id="SFV81138.1"/>
    </source>
</evidence>
<sequence>MSMIMWFVLMIAVSTVWLVWFLKNPLKSNLFNLEKSNIALGKQRQAELEQDLRQNLIDESEFNQAKQEITQTLAIELNQTTGADTLAQKNIPLWSIGLMVVFLAVASLGIYQLLSPQPKAESAPQVAEQSEPPSLKQSMAELKQYLLEKPNDFEAWQTLGLVSFELGEMEDSLSAYERSYQLNSKNVSMLVEYASAIATSQNDQFVGRASTLVREALEIDPNAPDALYLAGLVAANAGQFNLAKKVWQRALSLLPQDHPDRPILEDILVELAQIQGEPIPEYKVVINVDLSDRLQQEEFKDHYLMIYVKAAQGRPMPIAIQKIKIKEFSGKVTLTDENSVMPSRKLSQSTQVLAVVRVSQSGAAMKQAGDIQVLSSVINVRDNPIVDLQVE</sequence>
<dbReference type="NCBIfam" id="TIGR03142">
    <property type="entry name" value="cytochro_ccmI"/>
    <property type="match status" value="1"/>
</dbReference>
<reference evidence="8" key="1">
    <citation type="submission" date="2016-10" db="EMBL/GenBank/DDBJ databases">
        <authorList>
            <person name="de Groot N.N."/>
        </authorList>
    </citation>
    <scope>NUCLEOTIDE SEQUENCE</scope>
</reference>
<feature type="domain" description="Cytochrome c-type biogenesis protein H Ig-like" evidence="5">
    <location>
        <begin position="286"/>
        <end position="390"/>
    </location>
</feature>
<dbReference type="AlphaFoldDB" id="A0A1W1DIH7"/>
<proteinExistence type="predicted"/>
<keyword evidence="4" id="KW-1133">Transmembrane helix</keyword>
<dbReference type="SMART" id="SM00028">
    <property type="entry name" value="TPR"/>
    <property type="match status" value="2"/>
</dbReference>
<dbReference type="InterPro" id="IPR011990">
    <property type="entry name" value="TPR-like_helical_dom_sf"/>
</dbReference>
<evidence type="ECO:0000313" key="7">
    <source>
        <dbReference type="EMBL" id="SFV78836.1"/>
    </source>
</evidence>
<keyword evidence="8" id="KW-0456">Lyase</keyword>
<dbReference type="GO" id="GO:0017004">
    <property type="term" value="P:cytochrome complex assembly"/>
    <property type="evidence" value="ECO:0007669"/>
    <property type="project" value="UniProtKB-KW"/>
</dbReference>
<evidence type="ECO:0000256" key="3">
    <source>
        <dbReference type="ARBA" id="ARBA00022748"/>
    </source>
</evidence>
<accession>A0A1W1DIH7</accession>
<keyword evidence="3" id="KW-0201">Cytochrome c-type biogenesis</keyword>
<evidence type="ECO:0000256" key="2">
    <source>
        <dbReference type="ARBA" id="ARBA00022737"/>
    </source>
</evidence>
<dbReference type="InterPro" id="IPR056412">
    <property type="entry name" value="Ig_CycH"/>
</dbReference>
<dbReference type="PANTHER" id="PTHR47870:SF1">
    <property type="entry name" value="CYTOCHROME C-TYPE BIOGENESIS PROTEIN CCMH"/>
    <property type="match status" value="1"/>
</dbReference>
<evidence type="ECO:0000259" key="5">
    <source>
        <dbReference type="Pfam" id="PF23892"/>
    </source>
</evidence>
<dbReference type="Pfam" id="PF23914">
    <property type="entry name" value="TPR_CcmH_CycH"/>
    <property type="match status" value="1"/>
</dbReference>
<keyword evidence="4" id="KW-0812">Transmembrane</keyword>